<dbReference type="EMBL" id="JALHAT010000003">
    <property type="protein sequence ID" value="MCJ1959669.1"/>
    <property type="molecule type" value="Genomic_DNA"/>
</dbReference>
<dbReference type="Pfam" id="PF07508">
    <property type="entry name" value="Recombinase"/>
    <property type="match status" value="1"/>
</dbReference>
<sequence>MPGPRGKLWQPSSLNGMASRGAGIIRNRLYIGELVWNKVRMVKDPQTGRRVSRPNPESEWHHAPMPELRIVSDEEFYAAHAAIRQIKSPENPNKAKRPTRFLSGLLKCGACGSGMSVKGMDKASRQRINCSAHKNSRSCPAPHTFYLDLIEELALQLVTQHLNNPDELMTFAKAYEAERKALLRNQFAEKDELDKRLIKIEKDIRSTIDFLIEGIGDKHELGARTNELAAEKAAIRERLAQITASEPKVTLMPATVEKYAKALKEGRLDKCPEPVRMFRDVITEVVVSHDANAPYKLHVKVNGHYGQFTAETASKATNSAVGLTVVAEEGLEPPTRGL</sequence>
<accession>A0ABT0A934</accession>
<feature type="domain" description="Recombinase zinc beta ribbon" evidence="2">
    <location>
        <begin position="102"/>
        <end position="156"/>
    </location>
</feature>
<dbReference type="PANTHER" id="PTHR30461">
    <property type="entry name" value="DNA-INVERTASE FROM LAMBDOID PROPHAGE"/>
    <property type="match status" value="1"/>
</dbReference>
<organism evidence="3 4">
    <name type="scientific">Novosphingobium mangrovi</name>
    <name type="common">ex Hu et al. 2023</name>
    <dbReference type="NCBI Taxonomy" id="2930094"/>
    <lineage>
        <taxon>Bacteria</taxon>
        <taxon>Pseudomonadati</taxon>
        <taxon>Pseudomonadota</taxon>
        <taxon>Alphaproteobacteria</taxon>
        <taxon>Sphingomonadales</taxon>
        <taxon>Sphingomonadaceae</taxon>
        <taxon>Novosphingobium</taxon>
    </lineage>
</organism>
<proteinExistence type="predicted"/>
<evidence type="ECO:0000259" key="2">
    <source>
        <dbReference type="Pfam" id="PF13408"/>
    </source>
</evidence>
<dbReference type="InterPro" id="IPR050639">
    <property type="entry name" value="SSR_resolvase"/>
</dbReference>
<keyword evidence="4" id="KW-1185">Reference proteome</keyword>
<dbReference type="PANTHER" id="PTHR30461:SF23">
    <property type="entry name" value="DNA RECOMBINASE-RELATED"/>
    <property type="match status" value="1"/>
</dbReference>
<dbReference type="Gene3D" id="3.90.1750.20">
    <property type="entry name" value="Putative Large Serine Recombinase, Chain B, Domain 2"/>
    <property type="match status" value="1"/>
</dbReference>
<dbReference type="InterPro" id="IPR025827">
    <property type="entry name" value="Zn_ribbon_recom_dom"/>
</dbReference>
<evidence type="ECO:0000313" key="3">
    <source>
        <dbReference type="EMBL" id="MCJ1959669.1"/>
    </source>
</evidence>
<dbReference type="Proteomes" id="UP001162802">
    <property type="component" value="Unassembled WGS sequence"/>
</dbReference>
<evidence type="ECO:0000313" key="4">
    <source>
        <dbReference type="Proteomes" id="UP001162802"/>
    </source>
</evidence>
<name>A0ABT0A934_9SPHN</name>
<gene>
    <name evidence="3" type="ORF">MTR65_03105</name>
</gene>
<protein>
    <submittedName>
        <fullName evidence="3">Recombinase family protein</fullName>
    </submittedName>
</protein>
<evidence type="ECO:0000259" key="1">
    <source>
        <dbReference type="Pfam" id="PF07508"/>
    </source>
</evidence>
<dbReference type="InterPro" id="IPR011109">
    <property type="entry name" value="DNA_bind_recombinase_dom"/>
</dbReference>
<feature type="domain" description="Recombinase" evidence="1">
    <location>
        <begin position="2"/>
        <end position="84"/>
    </location>
</feature>
<comment type="caution">
    <text evidence="3">The sequence shown here is derived from an EMBL/GenBank/DDBJ whole genome shotgun (WGS) entry which is preliminary data.</text>
</comment>
<reference evidence="3" key="1">
    <citation type="submission" date="2022-03" db="EMBL/GenBank/DDBJ databases">
        <title>Identification of a novel bacterium isolated from mangrove sediments.</title>
        <authorList>
            <person name="Pan X."/>
        </authorList>
    </citation>
    <scope>NUCLEOTIDE SEQUENCE</scope>
    <source>
        <strain evidence="3">B2637</strain>
    </source>
</reference>
<dbReference type="InterPro" id="IPR038109">
    <property type="entry name" value="DNA_bind_recomb_sf"/>
</dbReference>
<dbReference type="Pfam" id="PF13408">
    <property type="entry name" value="Zn_ribbon_recom"/>
    <property type="match status" value="1"/>
</dbReference>